<organism evidence="2 3">
    <name type="scientific">Oldenlandia corymbosa var. corymbosa</name>
    <dbReference type="NCBI Taxonomy" id="529605"/>
    <lineage>
        <taxon>Eukaryota</taxon>
        <taxon>Viridiplantae</taxon>
        <taxon>Streptophyta</taxon>
        <taxon>Embryophyta</taxon>
        <taxon>Tracheophyta</taxon>
        <taxon>Spermatophyta</taxon>
        <taxon>Magnoliopsida</taxon>
        <taxon>eudicotyledons</taxon>
        <taxon>Gunneridae</taxon>
        <taxon>Pentapetalae</taxon>
        <taxon>asterids</taxon>
        <taxon>lamiids</taxon>
        <taxon>Gentianales</taxon>
        <taxon>Rubiaceae</taxon>
        <taxon>Rubioideae</taxon>
        <taxon>Spermacoceae</taxon>
        <taxon>Hedyotis-Oldenlandia complex</taxon>
        <taxon>Oldenlandia</taxon>
    </lineage>
</organism>
<keyword evidence="3" id="KW-1185">Reference proteome</keyword>
<dbReference type="Proteomes" id="UP001161247">
    <property type="component" value="Chromosome 7"/>
</dbReference>
<reference evidence="2" key="1">
    <citation type="submission" date="2023-03" db="EMBL/GenBank/DDBJ databases">
        <authorList>
            <person name="Julca I."/>
        </authorList>
    </citation>
    <scope>NUCLEOTIDE SEQUENCE</scope>
</reference>
<accession>A0AAV1E2T5</accession>
<gene>
    <name evidence="2" type="ORF">OLC1_LOCUS21200</name>
</gene>
<keyword evidence="1" id="KW-0812">Transmembrane</keyword>
<dbReference type="InterPro" id="IPR029055">
    <property type="entry name" value="Ntn_hydrolases_N"/>
</dbReference>
<sequence length="228" mass="24997">MHARNQDGGSNLAVINSEWQHYPNDRRVDVLTFPFKSSIRASTQLHSTEYSPAGHSTWWELIVAQRCAKKGTCYNGPVLHCIILCCKLLSKFKEHEQVEGRKPSVAEALKWLAKALRPYKKEPPLSVLLAIAVWNHNWRRACIGCMHAYGEVVEGDILAIGSGSVEAELEAESGVRLLGRGKIQMLSVPLVAELCKGAICRAAAVAPHYGAVASGMFFVLLATVFLAC</sequence>
<protein>
    <submittedName>
        <fullName evidence="2">OLC1v1015175C1</fullName>
    </submittedName>
</protein>
<keyword evidence="1" id="KW-0472">Membrane</keyword>
<dbReference type="Gene3D" id="3.60.20.10">
    <property type="entry name" value="Glutamine Phosphoribosylpyrophosphate, subunit 1, domain 1"/>
    <property type="match status" value="1"/>
</dbReference>
<dbReference type="SUPFAM" id="SSF56235">
    <property type="entry name" value="N-terminal nucleophile aminohydrolases (Ntn hydrolases)"/>
    <property type="match status" value="1"/>
</dbReference>
<evidence type="ECO:0000313" key="2">
    <source>
        <dbReference type="EMBL" id="CAI9114450.1"/>
    </source>
</evidence>
<proteinExistence type="predicted"/>
<evidence type="ECO:0000313" key="3">
    <source>
        <dbReference type="Proteomes" id="UP001161247"/>
    </source>
</evidence>
<evidence type="ECO:0000256" key="1">
    <source>
        <dbReference type="SAM" id="Phobius"/>
    </source>
</evidence>
<name>A0AAV1E2T5_OLDCO</name>
<dbReference type="EMBL" id="OX459124">
    <property type="protein sequence ID" value="CAI9114450.1"/>
    <property type="molecule type" value="Genomic_DNA"/>
</dbReference>
<keyword evidence="1" id="KW-1133">Transmembrane helix</keyword>
<dbReference type="AlphaFoldDB" id="A0AAV1E2T5"/>
<feature type="transmembrane region" description="Helical" evidence="1">
    <location>
        <begin position="209"/>
        <end position="227"/>
    </location>
</feature>